<dbReference type="AlphaFoldDB" id="A0A4P2QSJ5"/>
<feature type="domain" description="Gfo/Idh/MocA-like oxidoreductase N-terminal" evidence="1">
    <location>
        <begin position="5"/>
        <end position="130"/>
    </location>
</feature>
<dbReference type="Gene3D" id="3.40.50.720">
    <property type="entry name" value="NAD(P)-binding Rossmann-like Domain"/>
    <property type="match status" value="1"/>
</dbReference>
<dbReference type="GO" id="GO:0016491">
    <property type="term" value="F:oxidoreductase activity"/>
    <property type="evidence" value="ECO:0007669"/>
    <property type="project" value="UniProtKB-KW"/>
</dbReference>
<gene>
    <name evidence="2" type="ORF">SOCE836_051680</name>
</gene>
<evidence type="ECO:0000313" key="2">
    <source>
        <dbReference type="EMBL" id="AUX33016.1"/>
    </source>
</evidence>
<evidence type="ECO:0000259" key="1">
    <source>
        <dbReference type="Pfam" id="PF01408"/>
    </source>
</evidence>
<dbReference type="PANTHER" id="PTHR43377:SF1">
    <property type="entry name" value="BILIVERDIN REDUCTASE A"/>
    <property type="match status" value="1"/>
</dbReference>
<proteinExistence type="predicted"/>
<keyword evidence="2" id="KW-0560">Oxidoreductase</keyword>
<dbReference type="EMBL" id="CP012672">
    <property type="protein sequence ID" value="AUX33016.1"/>
    <property type="molecule type" value="Genomic_DNA"/>
</dbReference>
<organism evidence="2 3">
    <name type="scientific">Sorangium cellulosum</name>
    <name type="common">Polyangium cellulosum</name>
    <dbReference type="NCBI Taxonomy" id="56"/>
    <lineage>
        <taxon>Bacteria</taxon>
        <taxon>Pseudomonadati</taxon>
        <taxon>Myxococcota</taxon>
        <taxon>Polyangia</taxon>
        <taxon>Polyangiales</taxon>
        <taxon>Polyangiaceae</taxon>
        <taxon>Sorangium</taxon>
    </lineage>
</organism>
<dbReference type="RefSeq" id="WP_165374152.1">
    <property type="nucleotide sequence ID" value="NZ_CP012672.1"/>
</dbReference>
<dbReference type="Proteomes" id="UP000295497">
    <property type="component" value="Chromosome"/>
</dbReference>
<dbReference type="Pfam" id="PF01408">
    <property type="entry name" value="GFO_IDH_MocA"/>
    <property type="match status" value="1"/>
</dbReference>
<dbReference type="GO" id="GO:0000166">
    <property type="term" value="F:nucleotide binding"/>
    <property type="evidence" value="ECO:0007669"/>
    <property type="project" value="InterPro"/>
</dbReference>
<name>A0A4P2QSJ5_SORCE</name>
<protein>
    <submittedName>
        <fullName evidence="2">Oxidoreductase</fullName>
        <ecNumber evidence="2">1.-.-.-</ecNumber>
    </submittedName>
</protein>
<dbReference type="InterPro" id="IPR000683">
    <property type="entry name" value="Gfo/Idh/MocA-like_OxRdtase_N"/>
</dbReference>
<accession>A0A4P2QSJ5</accession>
<evidence type="ECO:0000313" key="3">
    <source>
        <dbReference type="Proteomes" id="UP000295497"/>
    </source>
</evidence>
<sequence>MFQQLIVGFGKAGRDLHLTCLHKARRRPEGRGLFDDRIGVVDPLVASGAALQGAAGLPAYASIADARSAFDPRRTVVHICTGPSEHYPVFVAAVSAGFRRFVVEKPFTIHVSDAREILALQREAGLDVAVVSNWLSSPVTARLKAIIDGRELGALERMVIESSKPRISRTLANSSHQTAFDVEMPHQVALALALGGTEAAVLHAECTDLSSASGTVPHMGGATIATTHGDRVAAVCHSDLGCPMRKRDVILELERGTVIGYYQTGADDNHAWVKRFSGDGRLVATDVYEDDPLSTCFIEYYRHFAAQGPEPLSSVEFNTAVVDVIARAKVLSGLLHPAGAPDAVLRGAGRSRPRAGAGAPAACSDLAAELSSGAARALMPPPAATRGFKQRSRT</sequence>
<reference evidence="2 3" key="1">
    <citation type="submission" date="2015-09" db="EMBL/GenBank/DDBJ databases">
        <title>Sorangium comparison.</title>
        <authorList>
            <person name="Zaburannyi N."/>
            <person name="Bunk B."/>
            <person name="Overmann J."/>
            <person name="Mueller R."/>
        </authorList>
    </citation>
    <scope>NUCLEOTIDE SEQUENCE [LARGE SCALE GENOMIC DNA]</scope>
    <source>
        <strain evidence="2 3">So ce836</strain>
    </source>
</reference>
<dbReference type="Gene3D" id="3.30.360.10">
    <property type="entry name" value="Dihydrodipicolinate Reductase, domain 2"/>
    <property type="match status" value="1"/>
</dbReference>
<dbReference type="EC" id="1.-.-.-" evidence="2"/>
<dbReference type="PANTHER" id="PTHR43377">
    <property type="entry name" value="BILIVERDIN REDUCTASE A"/>
    <property type="match status" value="1"/>
</dbReference>
<dbReference type="InterPro" id="IPR036291">
    <property type="entry name" value="NAD(P)-bd_dom_sf"/>
</dbReference>
<dbReference type="InterPro" id="IPR051450">
    <property type="entry name" value="Gfo/Idh/MocA_Oxidoreductases"/>
</dbReference>
<dbReference type="SUPFAM" id="SSF51735">
    <property type="entry name" value="NAD(P)-binding Rossmann-fold domains"/>
    <property type="match status" value="1"/>
</dbReference>